<evidence type="ECO:0000313" key="1">
    <source>
        <dbReference type="EMBL" id="KAH6927244.1"/>
    </source>
</evidence>
<accession>A0ACB7S0K6</accession>
<gene>
    <name evidence="1" type="ORF">HPB50_001120</name>
</gene>
<proteinExistence type="predicted"/>
<keyword evidence="2" id="KW-1185">Reference proteome</keyword>
<sequence length="246" mass="26234">MNMAIPPPPPPPFLQLSLSARNSLSEMASPCADIHRRSRQRCNGGAQEGAPFECATQLRTDKGTGDAGATDTYKQALKLLNTCFALEVGKVGSRAQVKQLRQQTDETAGQFILGVDRLAEQCSLGTGAEAMIQDQVISGIACSKLHRNFFEMGSEFSVRKAVTCAKVEERAMQQLEGLQVGAVTSVTELCAPAHAEDSKRVDAGVEAGVCSCDQLGPSSPRPNACFRCGFTTLGKFPRLCRVPAAL</sequence>
<name>A0ACB7S0K6_HYAAI</name>
<evidence type="ECO:0000313" key="2">
    <source>
        <dbReference type="Proteomes" id="UP000821845"/>
    </source>
</evidence>
<protein>
    <submittedName>
        <fullName evidence="1">Uncharacterized protein</fullName>
    </submittedName>
</protein>
<dbReference type="EMBL" id="CM023486">
    <property type="protein sequence ID" value="KAH6927244.1"/>
    <property type="molecule type" value="Genomic_DNA"/>
</dbReference>
<reference evidence="1" key="1">
    <citation type="submission" date="2020-05" db="EMBL/GenBank/DDBJ databases">
        <title>Large-scale comparative analyses of tick genomes elucidate their genetic diversity and vector capacities.</title>
        <authorList>
            <person name="Jia N."/>
            <person name="Wang J."/>
            <person name="Shi W."/>
            <person name="Du L."/>
            <person name="Sun Y."/>
            <person name="Zhan W."/>
            <person name="Jiang J."/>
            <person name="Wang Q."/>
            <person name="Zhang B."/>
            <person name="Ji P."/>
            <person name="Sakyi L.B."/>
            <person name="Cui X."/>
            <person name="Yuan T."/>
            <person name="Jiang B."/>
            <person name="Yang W."/>
            <person name="Lam T.T.-Y."/>
            <person name="Chang Q."/>
            <person name="Ding S."/>
            <person name="Wang X."/>
            <person name="Zhu J."/>
            <person name="Ruan X."/>
            <person name="Zhao L."/>
            <person name="Wei J."/>
            <person name="Que T."/>
            <person name="Du C."/>
            <person name="Cheng J."/>
            <person name="Dai P."/>
            <person name="Han X."/>
            <person name="Huang E."/>
            <person name="Gao Y."/>
            <person name="Liu J."/>
            <person name="Shao H."/>
            <person name="Ye R."/>
            <person name="Li L."/>
            <person name="Wei W."/>
            <person name="Wang X."/>
            <person name="Wang C."/>
            <person name="Yang T."/>
            <person name="Huo Q."/>
            <person name="Li W."/>
            <person name="Guo W."/>
            <person name="Chen H."/>
            <person name="Zhou L."/>
            <person name="Ni X."/>
            <person name="Tian J."/>
            <person name="Zhou Y."/>
            <person name="Sheng Y."/>
            <person name="Liu T."/>
            <person name="Pan Y."/>
            <person name="Xia L."/>
            <person name="Li J."/>
            <person name="Zhao F."/>
            <person name="Cao W."/>
        </authorList>
    </citation>
    <scope>NUCLEOTIDE SEQUENCE</scope>
    <source>
        <strain evidence="1">Hyas-2018</strain>
    </source>
</reference>
<dbReference type="Proteomes" id="UP000821845">
    <property type="component" value="Chromosome 6"/>
</dbReference>
<comment type="caution">
    <text evidence="1">The sequence shown here is derived from an EMBL/GenBank/DDBJ whole genome shotgun (WGS) entry which is preliminary data.</text>
</comment>
<organism evidence="1 2">
    <name type="scientific">Hyalomma asiaticum</name>
    <name type="common">Tick</name>
    <dbReference type="NCBI Taxonomy" id="266040"/>
    <lineage>
        <taxon>Eukaryota</taxon>
        <taxon>Metazoa</taxon>
        <taxon>Ecdysozoa</taxon>
        <taxon>Arthropoda</taxon>
        <taxon>Chelicerata</taxon>
        <taxon>Arachnida</taxon>
        <taxon>Acari</taxon>
        <taxon>Parasitiformes</taxon>
        <taxon>Ixodida</taxon>
        <taxon>Ixodoidea</taxon>
        <taxon>Ixodidae</taxon>
        <taxon>Hyalomminae</taxon>
        <taxon>Hyalomma</taxon>
    </lineage>
</organism>